<name>A0A978V5C7_ZIZJJ</name>
<evidence type="ECO:0000313" key="10">
    <source>
        <dbReference type="Proteomes" id="UP000813462"/>
    </source>
</evidence>
<evidence type="ECO:0000256" key="4">
    <source>
        <dbReference type="ARBA" id="ARBA00022989"/>
    </source>
</evidence>
<evidence type="ECO:0000256" key="8">
    <source>
        <dbReference type="SAM" id="Phobius"/>
    </source>
</evidence>
<evidence type="ECO:0000313" key="9">
    <source>
        <dbReference type="EMBL" id="KAH7522560.1"/>
    </source>
</evidence>
<keyword evidence="4 8" id="KW-1133">Transmembrane helix</keyword>
<gene>
    <name evidence="9" type="ORF">FEM48_Zijuj07G0151600</name>
</gene>
<comment type="subcellular location">
    <subcellularLocation>
        <location evidence="1">Membrane</location>
        <topology evidence="1">Single-pass type I membrane protein</topology>
    </subcellularLocation>
</comment>
<dbReference type="EMBL" id="JAEACU010000007">
    <property type="protein sequence ID" value="KAH7522560.1"/>
    <property type="molecule type" value="Genomic_DNA"/>
</dbReference>
<keyword evidence="3" id="KW-0732">Signal</keyword>
<keyword evidence="5 8" id="KW-0472">Membrane</keyword>
<feature type="transmembrane region" description="Helical" evidence="8">
    <location>
        <begin position="121"/>
        <end position="138"/>
    </location>
</feature>
<evidence type="ECO:0000256" key="5">
    <source>
        <dbReference type="ARBA" id="ARBA00023136"/>
    </source>
</evidence>
<evidence type="ECO:0000256" key="3">
    <source>
        <dbReference type="ARBA" id="ARBA00022729"/>
    </source>
</evidence>
<accession>A0A978V5C7</accession>
<reference evidence="9" key="1">
    <citation type="journal article" date="2021" name="Front. Plant Sci.">
        <title>Chromosome-Scale Genome Assembly for Chinese Sour Jujube and Insights Into Its Genome Evolution and Domestication Signature.</title>
        <authorList>
            <person name="Shen L.-Y."/>
            <person name="Luo H."/>
            <person name="Wang X.-L."/>
            <person name="Wang X.-M."/>
            <person name="Qiu X.-J."/>
            <person name="Liu H."/>
            <person name="Zhou S.-S."/>
            <person name="Jia K.-H."/>
            <person name="Nie S."/>
            <person name="Bao Y.-T."/>
            <person name="Zhang R.-G."/>
            <person name="Yun Q.-Z."/>
            <person name="Chai Y.-H."/>
            <person name="Lu J.-Y."/>
            <person name="Li Y."/>
            <person name="Zhao S.-W."/>
            <person name="Mao J.-F."/>
            <person name="Jia S.-G."/>
            <person name="Mao Y.-M."/>
        </authorList>
    </citation>
    <scope>NUCLEOTIDE SEQUENCE</scope>
    <source>
        <strain evidence="9">AT0</strain>
        <tissue evidence="9">Leaf</tissue>
    </source>
</reference>
<organism evidence="9 10">
    <name type="scientific">Ziziphus jujuba var. spinosa</name>
    <dbReference type="NCBI Taxonomy" id="714518"/>
    <lineage>
        <taxon>Eukaryota</taxon>
        <taxon>Viridiplantae</taxon>
        <taxon>Streptophyta</taxon>
        <taxon>Embryophyta</taxon>
        <taxon>Tracheophyta</taxon>
        <taxon>Spermatophyta</taxon>
        <taxon>Magnoliopsida</taxon>
        <taxon>eudicotyledons</taxon>
        <taxon>Gunneridae</taxon>
        <taxon>Pentapetalae</taxon>
        <taxon>rosids</taxon>
        <taxon>fabids</taxon>
        <taxon>Rosales</taxon>
        <taxon>Rhamnaceae</taxon>
        <taxon>Paliureae</taxon>
        <taxon>Ziziphus</taxon>
    </lineage>
</organism>
<dbReference type="PANTHER" id="PTHR48063">
    <property type="entry name" value="LRR RECEPTOR-LIKE KINASE"/>
    <property type="match status" value="1"/>
</dbReference>
<keyword evidence="2 8" id="KW-0812">Transmembrane</keyword>
<dbReference type="InterPro" id="IPR032675">
    <property type="entry name" value="LRR_dom_sf"/>
</dbReference>
<keyword evidence="6" id="KW-0675">Receptor</keyword>
<dbReference type="Proteomes" id="UP000813462">
    <property type="component" value="Unassembled WGS sequence"/>
</dbReference>
<evidence type="ECO:0000256" key="2">
    <source>
        <dbReference type="ARBA" id="ARBA00022692"/>
    </source>
</evidence>
<dbReference type="SUPFAM" id="SSF52058">
    <property type="entry name" value="L domain-like"/>
    <property type="match status" value="1"/>
</dbReference>
<dbReference type="Pfam" id="PF00560">
    <property type="entry name" value="LRR_1"/>
    <property type="match status" value="2"/>
</dbReference>
<protein>
    <submittedName>
        <fullName evidence="9">Uncharacterized protein</fullName>
    </submittedName>
</protein>
<dbReference type="PANTHER" id="PTHR48063:SF103">
    <property type="entry name" value="LEUCINE-RICH RECEPTOR-LIKE KINASE FAMILY PROTEIN"/>
    <property type="match status" value="1"/>
</dbReference>
<dbReference type="InterPro" id="IPR046956">
    <property type="entry name" value="RLP23-like"/>
</dbReference>
<comment type="caution">
    <text evidence="9">The sequence shown here is derived from an EMBL/GenBank/DDBJ whole genome shotgun (WGS) entry which is preliminary data.</text>
</comment>
<evidence type="ECO:0000256" key="6">
    <source>
        <dbReference type="ARBA" id="ARBA00023170"/>
    </source>
</evidence>
<evidence type="ECO:0000256" key="7">
    <source>
        <dbReference type="ARBA" id="ARBA00023180"/>
    </source>
</evidence>
<dbReference type="Gene3D" id="3.80.10.10">
    <property type="entry name" value="Ribonuclease Inhibitor"/>
    <property type="match status" value="1"/>
</dbReference>
<proteinExistence type="predicted"/>
<dbReference type="AlphaFoldDB" id="A0A978V5C7"/>
<sequence>MDDKNEFSGKVPAWIGESLLALRILIMQSNKFNGSIPLSLCELTCLQILDLSQNSIFGNIPRCLNKLTSMYFGSYEFHDADADGLVYFFTNPALCGPPLTENCPIEATSSQTRHGDEFKRWFNVGMEMGFFIGFWGIFGSLCLNRTWRHASFLFLYEVKDWVLLRLALHTARLQMMFKRNNQ</sequence>
<evidence type="ECO:0000256" key="1">
    <source>
        <dbReference type="ARBA" id="ARBA00004479"/>
    </source>
</evidence>
<dbReference type="GO" id="GO:0016020">
    <property type="term" value="C:membrane"/>
    <property type="evidence" value="ECO:0007669"/>
    <property type="project" value="UniProtKB-SubCell"/>
</dbReference>
<dbReference type="InterPro" id="IPR001611">
    <property type="entry name" value="Leu-rich_rpt"/>
</dbReference>
<keyword evidence="7" id="KW-0325">Glycoprotein</keyword>